<reference evidence="1 2" key="1">
    <citation type="submission" date="2018-12" db="EMBL/GenBank/DDBJ databases">
        <title>The whole draft genome of Streptomyce luteoverticillatus CGMCC 15060.</title>
        <authorList>
            <person name="Feng Z."/>
            <person name="Chen G."/>
            <person name="Zhang J."/>
            <person name="Zhu H."/>
            <person name="Yu X."/>
            <person name="Zhang W."/>
            <person name="Zhang X."/>
        </authorList>
    </citation>
    <scope>NUCLEOTIDE SEQUENCE [LARGE SCALE GENOMIC DNA]</scope>
    <source>
        <strain evidence="1 2">CGMCC 15060</strain>
    </source>
</reference>
<dbReference type="OrthoDB" id="4238496at2"/>
<dbReference type="RefSeq" id="WP_126917117.1">
    <property type="nucleotide sequence ID" value="NZ_CP034587.1"/>
</dbReference>
<dbReference type="AlphaFoldDB" id="A0A3Q9FY20"/>
<dbReference type="Proteomes" id="UP000267900">
    <property type="component" value="Chromosome"/>
</dbReference>
<name>A0A3Q9FY20_STRLT</name>
<sequence>MALSFKSKEFQLRLTPSGQDATVEYDFEFPGEIRQDDDGYVVDAAIKSFKFDNYYGSVPEDWEIGGESIVLEVKNRARRKATILVRANIRPQEAVKMNPAFQFIATVNVLAMADLKGSTS</sequence>
<gene>
    <name evidence="1" type="ORF">EKH77_28440</name>
</gene>
<keyword evidence="2" id="KW-1185">Reference proteome</keyword>
<protein>
    <submittedName>
        <fullName evidence="1">Uncharacterized protein</fullName>
    </submittedName>
</protein>
<accession>A0A3Q9FY20</accession>
<organism evidence="1 2">
    <name type="scientific">Streptomyces luteoverticillatus</name>
    <name type="common">Streptoverticillium luteoverticillatus</name>
    <dbReference type="NCBI Taxonomy" id="66425"/>
    <lineage>
        <taxon>Bacteria</taxon>
        <taxon>Bacillati</taxon>
        <taxon>Actinomycetota</taxon>
        <taxon>Actinomycetes</taxon>
        <taxon>Kitasatosporales</taxon>
        <taxon>Streptomycetaceae</taxon>
        <taxon>Streptomyces</taxon>
    </lineage>
</organism>
<evidence type="ECO:0000313" key="2">
    <source>
        <dbReference type="Proteomes" id="UP000267900"/>
    </source>
</evidence>
<dbReference type="EMBL" id="CP034587">
    <property type="protein sequence ID" value="AZQ74615.1"/>
    <property type="molecule type" value="Genomic_DNA"/>
</dbReference>
<proteinExistence type="predicted"/>
<evidence type="ECO:0000313" key="1">
    <source>
        <dbReference type="EMBL" id="AZQ74615.1"/>
    </source>
</evidence>